<dbReference type="EMBL" id="CM000880">
    <property type="protein sequence ID" value="KQK14525.1"/>
    <property type="molecule type" value="Genomic_DNA"/>
</dbReference>
<name>A0A0Q3GVS7_BRADI</name>
<keyword evidence="4" id="KW-1185">Reference proteome</keyword>
<dbReference type="AlphaFoldDB" id="A0A0Q3GVS7"/>
<feature type="compositionally biased region" description="Basic residues" evidence="1">
    <location>
        <begin position="51"/>
        <end position="62"/>
    </location>
</feature>
<dbReference type="FunCoup" id="A0A0Q3GVS7">
    <property type="interactions" value="250"/>
</dbReference>
<feature type="region of interest" description="Disordered" evidence="1">
    <location>
        <begin position="1"/>
        <end position="171"/>
    </location>
</feature>
<feature type="compositionally biased region" description="Basic and acidic residues" evidence="1">
    <location>
        <begin position="145"/>
        <end position="156"/>
    </location>
</feature>
<gene>
    <name evidence="2" type="ORF">BRADI_1g16960v3</name>
</gene>
<reference evidence="2" key="2">
    <citation type="submission" date="2017-06" db="EMBL/GenBank/DDBJ databases">
        <title>WGS assembly of Brachypodium distachyon.</title>
        <authorList>
            <consortium name="The International Brachypodium Initiative"/>
            <person name="Lucas S."/>
            <person name="Harmon-Smith M."/>
            <person name="Lail K."/>
            <person name="Tice H."/>
            <person name="Grimwood J."/>
            <person name="Bruce D."/>
            <person name="Barry K."/>
            <person name="Shu S."/>
            <person name="Lindquist E."/>
            <person name="Wang M."/>
            <person name="Pitluck S."/>
            <person name="Vogel J.P."/>
            <person name="Garvin D.F."/>
            <person name="Mockler T.C."/>
            <person name="Schmutz J."/>
            <person name="Rokhsar D."/>
            <person name="Bevan M.W."/>
        </authorList>
    </citation>
    <scope>NUCLEOTIDE SEQUENCE</scope>
    <source>
        <strain evidence="2">Bd21</strain>
    </source>
</reference>
<reference evidence="2 3" key="1">
    <citation type="journal article" date="2010" name="Nature">
        <title>Genome sequencing and analysis of the model grass Brachypodium distachyon.</title>
        <authorList>
            <consortium name="International Brachypodium Initiative"/>
        </authorList>
    </citation>
    <scope>NUCLEOTIDE SEQUENCE [LARGE SCALE GENOMIC DNA]</scope>
    <source>
        <strain evidence="2 3">Bd21</strain>
    </source>
</reference>
<dbReference type="EnsemblPlants" id="KQK14525">
    <property type="protein sequence ID" value="KQK14525"/>
    <property type="gene ID" value="BRADI_1g16960v3"/>
</dbReference>
<organism evidence="2">
    <name type="scientific">Brachypodium distachyon</name>
    <name type="common">Purple false brome</name>
    <name type="synonym">Trachynia distachya</name>
    <dbReference type="NCBI Taxonomy" id="15368"/>
    <lineage>
        <taxon>Eukaryota</taxon>
        <taxon>Viridiplantae</taxon>
        <taxon>Streptophyta</taxon>
        <taxon>Embryophyta</taxon>
        <taxon>Tracheophyta</taxon>
        <taxon>Spermatophyta</taxon>
        <taxon>Magnoliopsida</taxon>
        <taxon>Liliopsida</taxon>
        <taxon>Poales</taxon>
        <taxon>Poaceae</taxon>
        <taxon>BOP clade</taxon>
        <taxon>Pooideae</taxon>
        <taxon>Stipodae</taxon>
        <taxon>Brachypodieae</taxon>
        <taxon>Brachypodium</taxon>
    </lineage>
</organism>
<reference evidence="3" key="3">
    <citation type="submission" date="2018-08" db="UniProtKB">
        <authorList>
            <consortium name="EnsemblPlants"/>
        </authorList>
    </citation>
    <scope>IDENTIFICATION</scope>
    <source>
        <strain evidence="3">cv. Bd21</strain>
    </source>
</reference>
<accession>A0A0Q3GVS7</accession>
<dbReference type="Proteomes" id="UP000008810">
    <property type="component" value="Chromosome 1"/>
</dbReference>
<feature type="compositionally biased region" description="Basic and acidic residues" evidence="1">
    <location>
        <begin position="1"/>
        <end position="11"/>
    </location>
</feature>
<feature type="compositionally biased region" description="Low complexity" evidence="1">
    <location>
        <begin position="22"/>
        <end position="38"/>
    </location>
</feature>
<protein>
    <submittedName>
        <fullName evidence="2 3">Uncharacterized protein</fullName>
    </submittedName>
</protein>
<evidence type="ECO:0000313" key="3">
    <source>
        <dbReference type="EnsemblPlants" id="KQK14525"/>
    </source>
</evidence>
<dbReference type="Gramene" id="KQK14525">
    <property type="protein sequence ID" value="KQK14525"/>
    <property type="gene ID" value="BRADI_1g16960v3"/>
</dbReference>
<evidence type="ECO:0000313" key="4">
    <source>
        <dbReference type="Proteomes" id="UP000008810"/>
    </source>
</evidence>
<sequence length="201" mass="20452">MDGRDRSGEAHRRVRVPATETGGSAARAGRRGGAPASGRDGEMAGDDGAAWRRRGRGRRGLGRRGSAPRTGRAGGAVGGRRRGHGRGGAGTLQRRGRDGKTRGGAARPGGDGARSGTAGSAPRTKMGGGASTAPARNRGSPAARLDGETRGKERGGRGGYKGVLGHENGRPEEEIAAAGARGRRPEFARMTGGAFLRGRRS</sequence>
<proteinExistence type="predicted"/>
<evidence type="ECO:0000313" key="2">
    <source>
        <dbReference type="EMBL" id="KQK14525.1"/>
    </source>
</evidence>
<evidence type="ECO:0000256" key="1">
    <source>
        <dbReference type="SAM" id="MobiDB-lite"/>
    </source>
</evidence>
<dbReference type="InParanoid" id="A0A0Q3GVS7"/>